<evidence type="ECO:0000313" key="3">
    <source>
        <dbReference type="Proteomes" id="UP000807353"/>
    </source>
</evidence>
<feature type="compositionally biased region" description="Pro residues" evidence="1">
    <location>
        <begin position="78"/>
        <end position="102"/>
    </location>
</feature>
<gene>
    <name evidence="2" type="ORF">BDZ94DRAFT_1276851</name>
</gene>
<proteinExistence type="predicted"/>
<name>A0A9P6C888_9AGAR</name>
<evidence type="ECO:0000256" key="1">
    <source>
        <dbReference type="SAM" id="MobiDB-lite"/>
    </source>
</evidence>
<dbReference type="Proteomes" id="UP000807353">
    <property type="component" value="Unassembled WGS sequence"/>
</dbReference>
<reference evidence="2" key="1">
    <citation type="submission" date="2020-11" db="EMBL/GenBank/DDBJ databases">
        <authorList>
            <consortium name="DOE Joint Genome Institute"/>
            <person name="Ahrendt S."/>
            <person name="Riley R."/>
            <person name="Andreopoulos W."/>
            <person name="Labutti K."/>
            <person name="Pangilinan J."/>
            <person name="Ruiz-Duenas F.J."/>
            <person name="Barrasa J.M."/>
            <person name="Sanchez-Garcia M."/>
            <person name="Camarero S."/>
            <person name="Miyauchi S."/>
            <person name="Serrano A."/>
            <person name="Linde D."/>
            <person name="Babiker R."/>
            <person name="Drula E."/>
            <person name="Ayuso-Fernandez I."/>
            <person name="Pacheco R."/>
            <person name="Padilla G."/>
            <person name="Ferreira P."/>
            <person name="Barriuso J."/>
            <person name="Kellner H."/>
            <person name="Castanera R."/>
            <person name="Alfaro M."/>
            <person name="Ramirez L."/>
            <person name="Pisabarro A.G."/>
            <person name="Kuo A."/>
            <person name="Tritt A."/>
            <person name="Lipzen A."/>
            <person name="He G."/>
            <person name="Yan M."/>
            <person name="Ng V."/>
            <person name="Cullen D."/>
            <person name="Martin F."/>
            <person name="Rosso M.-N."/>
            <person name="Henrissat B."/>
            <person name="Hibbett D."/>
            <person name="Martinez A.T."/>
            <person name="Grigoriev I.V."/>
        </authorList>
    </citation>
    <scope>NUCLEOTIDE SEQUENCE</scope>
    <source>
        <strain evidence="2">CBS 247.69</strain>
    </source>
</reference>
<evidence type="ECO:0000313" key="2">
    <source>
        <dbReference type="EMBL" id="KAF9455961.1"/>
    </source>
</evidence>
<comment type="caution">
    <text evidence="2">The sequence shown here is derived from an EMBL/GenBank/DDBJ whole genome shotgun (WGS) entry which is preliminary data.</text>
</comment>
<dbReference type="AlphaFoldDB" id="A0A9P6C888"/>
<dbReference type="EMBL" id="MU150485">
    <property type="protein sequence ID" value="KAF9455961.1"/>
    <property type="molecule type" value="Genomic_DNA"/>
</dbReference>
<sequence length="231" mass="24578">MHASCLSSTSTPTRATRIHTSTHAGWTQCTSSTLTTTTVTTTIRIPTWTSCHVPSSLARAPTPPRRLPTWHSHHLPHAAPPVSPPFPPPSTPRSPSHPPSSPPSANASPLARSRNSPLPSPCAAPPPIAPSHFCHPTLSVSQASAHPTRFAMPSISTPITSTPSCSPYLRPQPPPTLHSHTRPAHLPLTSTVVVPARQVRRCTSVPSLRPPLLQGDVLSLRVPLTRAPVRV</sequence>
<accession>A0A9P6C888</accession>
<feature type="region of interest" description="Disordered" evidence="1">
    <location>
        <begin position="1"/>
        <end position="25"/>
    </location>
</feature>
<protein>
    <submittedName>
        <fullName evidence="2">Uncharacterized protein</fullName>
    </submittedName>
</protein>
<feature type="region of interest" description="Disordered" evidence="1">
    <location>
        <begin position="53"/>
        <end position="124"/>
    </location>
</feature>
<organism evidence="2 3">
    <name type="scientific">Collybia nuda</name>
    <dbReference type="NCBI Taxonomy" id="64659"/>
    <lineage>
        <taxon>Eukaryota</taxon>
        <taxon>Fungi</taxon>
        <taxon>Dikarya</taxon>
        <taxon>Basidiomycota</taxon>
        <taxon>Agaricomycotina</taxon>
        <taxon>Agaricomycetes</taxon>
        <taxon>Agaricomycetidae</taxon>
        <taxon>Agaricales</taxon>
        <taxon>Tricholomatineae</taxon>
        <taxon>Clitocybaceae</taxon>
        <taxon>Collybia</taxon>
    </lineage>
</organism>
<keyword evidence="3" id="KW-1185">Reference proteome</keyword>
<feature type="compositionally biased region" description="Low complexity" evidence="1">
    <location>
        <begin position="103"/>
        <end position="117"/>
    </location>
</feature>